<keyword evidence="1" id="KW-0812">Transmembrane</keyword>
<name>A0A177C915_9PLEO</name>
<reference evidence="2 3" key="1">
    <citation type="submission" date="2016-05" db="EMBL/GenBank/DDBJ databases">
        <title>Comparative analysis of secretome profiles of manganese(II)-oxidizing ascomycete fungi.</title>
        <authorList>
            <consortium name="DOE Joint Genome Institute"/>
            <person name="Zeiner C.A."/>
            <person name="Purvine S.O."/>
            <person name="Zink E.M."/>
            <person name="Wu S."/>
            <person name="Pasa-Tolic L."/>
            <person name="Chaput D.L."/>
            <person name="Haridas S."/>
            <person name="Grigoriev I.V."/>
            <person name="Santelli C.M."/>
            <person name="Hansel C.M."/>
        </authorList>
    </citation>
    <scope>NUCLEOTIDE SEQUENCE [LARGE SCALE GENOMIC DNA]</scope>
    <source>
        <strain evidence="2 3">AP3s5-JAC2a</strain>
    </source>
</reference>
<organism evidence="2 3">
    <name type="scientific">Paraphaeosphaeria sporulosa</name>
    <dbReference type="NCBI Taxonomy" id="1460663"/>
    <lineage>
        <taxon>Eukaryota</taxon>
        <taxon>Fungi</taxon>
        <taxon>Dikarya</taxon>
        <taxon>Ascomycota</taxon>
        <taxon>Pezizomycotina</taxon>
        <taxon>Dothideomycetes</taxon>
        <taxon>Pleosporomycetidae</taxon>
        <taxon>Pleosporales</taxon>
        <taxon>Massarineae</taxon>
        <taxon>Didymosphaeriaceae</taxon>
        <taxon>Paraphaeosphaeria</taxon>
    </lineage>
</organism>
<keyword evidence="1" id="KW-0472">Membrane</keyword>
<feature type="transmembrane region" description="Helical" evidence="1">
    <location>
        <begin position="125"/>
        <end position="145"/>
    </location>
</feature>
<dbReference type="Proteomes" id="UP000077069">
    <property type="component" value="Unassembled WGS sequence"/>
</dbReference>
<feature type="transmembrane region" description="Helical" evidence="1">
    <location>
        <begin position="77"/>
        <end position="96"/>
    </location>
</feature>
<evidence type="ECO:0000313" key="2">
    <source>
        <dbReference type="EMBL" id="OAG04055.1"/>
    </source>
</evidence>
<accession>A0A177C915</accession>
<sequence>MSPRLKALQGAQLGIVALTLLATFLAAVVPHKHKSFTFGLLYPLLLTSASTTFLIAREQRRAREGALTKAKYAKYALLKLAAAFGLGFVGFVLDIATTDGKCDVQRPGETGLWIRCVKVETWQGAILWLNVFNWLFLWAGVFYSCCMSRRTEGAIALGGEEARIGLDNETENDEAIARDLQAQDPNWRA</sequence>
<evidence type="ECO:0000313" key="3">
    <source>
        <dbReference type="Proteomes" id="UP000077069"/>
    </source>
</evidence>
<keyword evidence="3" id="KW-1185">Reference proteome</keyword>
<dbReference type="GeneID" id="28762376"/>
<feature type="transmembrane region" description="Helical" evidence="1">
    <location>
        <begin position="36"/>
        <end position="56"/>
    </location>
</feature>
<dbReference type="RefSeq" id="XP_018034420.1">
    <property type="nucleotide sequence ID" value="XM_018178890.1"/>
</dbReference>
<dbReference type="InParanoid" id="A0A177C915"/>
<dbReference type="OrthoDB" id="3751104at2759"/>
<evidence type="ECO:0000256" key="1">
    <source>
        <dbReference type="SAM" id="Phobius"/>
    </source>
</evidence>
<dbReference type="AlphaFoldDB" id="A0A177C915"/>
<proteinExistence type="predicted"/>
<evidence type="ECO:0008006" key="4">
    <source>
        <dbReference type="Google" id="ProtNLM"/>
    </source>
</evidence>
<protein>
    <recommendedName>
        <fullName evidence="4">MARVEL domain-containing protein</fullName>
    </recommendedName>
</protein>
<dbReference type="EMBL" id="KV441554">
    <property type="protein sequence ID" value="OAG04055.1"/>
    <property type="molecule type" value="Genomic_DNA"/>
</dbReference>
<gene>
    <name evidence="2" type="ORF">CC84DRAFT_1166181</name>
</gene>
<keyword evidence="1" id="KW-1133">Transmembrane helix</keyword>